<dbReference type="Proteomes" id="UP001283361">
    <property type="component" value="Unassembled WGS sequence"/>
</dbReference>
<keyword evidence="11 12" id="KW-1015">Disulfide bond</keyword>
<keyword evidence="9" id="KW-0339">Growth factor</keyword>
<dbReference type="PANTHER" id="PTHR11100">
    <property type="entry name" value="HEREGULIN-NEUREGULIN FAMILY MEMBER"/>
    <property type="match status" value="1"/>
</dbReference>
<dbReference type="PROSITE" id="PS50026">
    <property type="entry name" value="EGF_3"/>
    <property type="match status" value="1"/>
</dbReference>
<evidence type="ECO:0000256" key="1">
    <source>
        <dbReference type="ARBA" id="ARBA00004251"/>
    </source>
</evidence>
<evidence type="ECO:0000256" key="9">
    <source>
        <dbReference type="ARBA" id="ARBA00023030"/>
    </source>
</evidence>
<evidence type="ECO:0000256" key="7">
    <source>
        <dbReference type="ARBA" id="ARBA00022692"/>
    </source>
</evidence>
<evidence type="ECO:0000313" key="16">
    <source>
        <dbReference type="Proteomes" id="UP001283361"/>
    </source>
</evidence>
<evidence type="ECO:0000313" key="15">
    <source>
        <dbReference type="EMBL" id="KAK3766661.1"/>
    </source>
</evidence>
<proteinExistence type="inferred from homology"/>
<dbReference type="PROSITE" id="PS50835">
    <property type="entry name" value="IG_LIKE"/>
    <property type="match status" value="1"/>
</dbReference>
<evidence type="ECO:0000256" key="6">
    <source>
        <dbReference type="ARBA" id="ARBA00022536"/>
    </source>
</evidence>
<dbReference type="Gene3D" id="2.10.25.10">
    <property type="entry name" value="Laminin"/>
    <property type="match status" value="1"/>
</dbReference>
<keyword evidence="10" id="KW-0472">Membrane</keyword>
<organism evidence="15 16">
    <name type="scientific">Elysia crispata</name>
    <name type="common">lettuce slug</name>
    <dbReference type="NCBI Taxonomy" id="231223"/>
    <lineage>
        <taxon>Eukaryota</taxon>
        <taxon>Metazoa</taxon>
        <taxon>Spiralia</taxon>
        <taxon>Lophotrochozoa</taxon>
        <taxon>Mollusca</taxon>
        <taxon>Gastropoda</taxon>
        <taxon>Heterobranchia</taxon>
        <taxon>Euthyneura</taxon>
        <taxon>Panpulmonata</taxon>
        <taxon>Sacoglossa</taxon>
        <taxon>Placobranchoidea</taxon>
        <taxon>Plakobranchidae</taxon>
        <taxon>Elysia</taxon>
    </lineage>
</organism>
<keyword evidence="6 12" id="KW-0245">EGF-like domain</keyword>
<dbReference type="InterPro" id="IPR013783">
    <property type="entry name" value="Ig-like_fold"/>
</dbReference>
<dbReference type="InterPro" id="IPR036179">
    <property type="entry name" value="Ig-like_dom_sf"/>
</dbReference>
<evidence type="ECO:0000256" key="8">
    <source>
        <dbReference type="ARBA" id="ARBA00022989"/>
    </source>
</evidence>
<dbReference type="GO" id="GO:0048513">
    <property type="term" value="P:animal organ development"/>
    <property type="evidence" value="ECO:0007669"/>
    <property type="project" value="TreeGrafter"/>
</dbReference>
<accession>A0AAE0ZDD3</accession>
<dbReference type="PROSITE" id="PS00022">
    <property type="entry name" value="EGF_1"/>
    <property type="match status" value="1"/>
</dbReference>
<dbReference type="SUPFAM" id="SSF57196">
    <property type="entry name" value="EGF/Laminin"/>
    <property type="match status" value="1"/>
</dbReference>
<feature type="domain" description="Ig-like" evidence="14">
    <location>
        <begin position="59"/>
        <end position="191"/>
    </location>
</feature>
<dbReference type="GO" id="GO:0007399">
    <property type="term" value="P:nervous system development"/>
    <property type="evidence" value="ECO:0007669"/>
    <property type="project" value="InterPro"/>
</dbReference>
<sequence length="369" mass="41830">MTSDMLQWKWLFNYRLRSSWLSPAAVKMLKDELALMYWHDVLERAPSCLDQDLVRQCMPPLRSSLDPQSRCCSLTRVSHLVLSGRSSSCPAQTAIACWSLVIQVCGVLRTNHMVHRKWKHGQREPTGYSIPAHPPSSTYFKFARDELHLVRSRRERTSKLLIRRASPDDEGVYTCEAVNAVGRDSKNITVSVRLKRLEGAYLRHRPTTITTTTATTTTTAKVVRQIYVKCASQTYCLNGGTCLHVVALKREICKCTTEFTGRRCEKLQDLHLKEGVSGRGLDERPAWHFQTFLLVHSFGLKCTEKWSGQRCELVDGLNVRADYFRMYSLLASLPVTKVLRCPQALAAHPVVQGLVLSTLCHCRAEHSLA</sequence>
<dbReference type="InterPro" id="IPR007110">
    <property type="entry name" value="Ig-like_dom"/>
</dbReference>
<keyword evidence="8" id="KW-1133">Transmembrane helix</keyword>
<dbReference type="InterPro" id="IPR040180">
    <property type="entry name" value="Neuregulin"/>
</dbReference>
<keyword evidence="5" id="KW-0964">Secreted</keyword>
<dbReference type="PANTHER" id="PTHR11100:SF12">
    <property type="entry name" value="PROTEIN VEIN"/>
    <property type="match status" value="1"/>
</dbReference>
<dbReference type="GO" id="GO:0035556">
    <property type="term" value="P:intracellular signal transduction"/>
    <property type="evidence" value="ECO:0007669"/>
    <property type="project" value="TreeGrafter"/>
</dbReference>
<dbReference type="Pfam" id="PF07679">
    <property type="entry name" value="I-set"/>
    <property type="match status" value="1"/>
</dbReference>
<comment type="caution">
    <text evidence="12">Lacks conserved residue(s) required for the propagation of feature annotation.</text>
</comment>
<keyword evidence="7" id="KW-0812">Transmembrane</keyword>
<dbReference type="SUPFAM" id="SSF48726">
    <property type="entry name" value="Immunoglobulin"/>
    <property type="match status" value="1"/>
</dbReference>
<dbReference type="GO" id="GO:0008083">
    <property type="term" value="F:growth factor activity"/>
    <property type="evidence" value="ECO:0007669"/>
    <property type="project" value="UniProtKB-KW"/>
</dbReference>
<keyword evidence="16" id="KW-1185">Reference proteome</keyword>
<evidence type="ECO:0000256" key="2">
    <source>
        <dbReference type="ARBA" id="ARBA00004613"/>
    </source>
</evidence>
<gene>
    <name evidence="15" type="ORF">RRG08_042439</name>
</gene>
<evidence type="ECO:0000259" key="14">
    <source>
        <dbReference type="PROSITE" id="PS50835"/>
    </source>
</evidence>
<dbReference type="AlphaFoldDB" id="A0AAE0ZDD3"/>
<comment type="subcellular location">
    <subcellularLocation>
        <location evidence="1">Cell membrane</location>
        <topology evidence="1">Single-pass type I membrane protein</topology>
    </subcellularLocation>
    <subcellularLocation>
        <location evidence="2">Secreted</location>
    </subcellularLocation>
</comment>
<evidence type="ECO:0000256" key="12">
    <source>
        <dbReference type="PROSITE-ProRule" id="PRU00076"/>
    </source>
</evidence>
<evidence type="ECO:0008006" key="17">
    <source>
        <dbReference type="Google" id="ProtNLM"/>
    </source>
</evidence>
<feature type="disulfide bond" evidence="12">
    <location>
        <begin position="236"/>
        <end position="253"/>
    </location>
</feature>
<feature type="disulfide bond" evidence="12">
    <location>
        <begin position="255"/>
        <end position="264"/>
    </location>
</feature>
<protein>
    <recommendedName>
        <fullName evidence="17">EGF-like domain-containing protein</fullName>
    </recommendedName>
</protein>
<comment type="similarity">
    <text evidence="3">Belongs to the neuregulin family.</text>
</comment>
<dbReference type="CDD" id="cd00054">
    <property type="entry name" value="EGF_CA"/>
    <property type="match status" value="1"/>
</dbReference>
<reference evidence="15" key="1">
    <citation type="journal article" date="2023" name="G3 (Bethesda)">
        <title>A reference genome for the long-term kleptoplast-retaining sea slug Elysia crispata morphotype clarki.</title>
        <authorList>
            <person name="Eastman K.E."/>
            <person name="Pendleton A.L."/>
            <person name="Shaikh M.A."/>
            <person name="Suttiyut T."/>
            <person name="Ogas R."/>
            <person name="Tomko P."/>
            <person name="Gavelis G."/>
            <person name="Widhalm J.R."/>
            <person name="Wisecaver J.H."/>
        </authorList>
    </citation>
    <scope>NUCLEOTIDE SEQUENCE</scope>
    <source>
        <strain evidence="15">ECLA1</strain>
    </source>
</reference>
<evidence type="ECO:0000256" key="5">
    <source>
        <dbReference type="ARBA" id="ARBA00022525"/>
    </source>
</evidence>
<dbReference type="InterPro" id="IPR013098">
    <property type="entry name" value="Ig_I-set"/>
</dbReference>
<keyword evidence="4" id="KW-1003">Cell membrane</keyword>
<evidence type="ECO:0000256" key="3">
    <source>
        <dbReference type="ARBA" id="ARBA00008216"/>
    </source>
</evidence>
<evidence type="ECO:0000256" key="11">
    <source>
        <dbReference type="ARBA" id="ARBA00023157"/>
    </source>
</evidence>
<dbReference type="GO" id="GO:0005615">
    <property type="term" value="C:extracellular space"/>
    <property type="evidence" value="ECO:0007669"/>
    <property type="project" value="TreeGrafter"/>
</dbReference>
<feature type="domain" description="EGF-like" evidence="13">
    <location>
        <begin position="226"/>
        <end position="265"/>
    </location>
</feature>
<evidence type="ECO:0000256" key="4">
    <source>
        <dbReference type="ARBA" id="ARBA00022475"/>
    </source>
</evidence>
<name>A0AAE0ZDD3_9GAST</name>
<evidence type="ECO:0000259" key="13">
    <source>
        <dbReference type="PROSITE" id="PS50026"/>
    </source>
</evidence>
<evidence type="ECO:0000256" key="10">
    <source>
        <dbReference type="ARBA" id="ARBA00023136"/>
    </source>
</evidence>
<dbReference type="GO" id="GO:0005886">
    <property type="term" value="C:plasma membrane"/>
    <property type="evidence" value="ECO:0007669"/>
    <property type="project" value="UniProtKB-SubCell"/>
</dbReference>
<comment type="caution">
    <text evidence="15">The sequence shown here is derived from an EMBL/GenBank/DDBJ whole genome shotgun (WGS) entry which is preliminary data.</text>
</comment>
<dbReference type="EMBL" id="JAWDGP010004208">
    <property type="protein sequence ID" value="KAK3766661.1"/>
    <property type="molecule type" value="Genomic_DNA"/>
</dbReference>
<dbReference type="Pfam" id="PF00008">
    <property type="entry name" value="EGF"/>
    <property type="match status" value="1"/>
</dbReference>
<dbReference type="InterPro" id="IPR000742">
    <property type="entry name" value="EGF"/>
</dbReference>
<dbReference type="Gene3D" id="2.60.40.10">
    <property type="entry name" value="Immunoglobulins"/>
    <property type="match status" value="1"/>
</dbReference>